<gene>
    <name evidence="2" type="ORF">HNR61_000137</name>
</gene>
<dbReference type="EMBL" id="JACJIA010000001">
    <property type="protein sequence ID" value="MBA8948539.1"/>
    <property type="molecule type" value="Genomic_DNA"/>
</dbReference>
<accession>A0A7W3QIK2</accession>
<dbReference type="InterPro" id="IPR029046">
    <property type="entry name" value="LolA/LolB/LppX"/>
</dbReference>
<reference evidence="2 3" key="1">
    <citation type="submission" date="2020-08" db="EMBL/GenBank/DDBJ databases">
        <title>Genomic Encyclopedia of Type Strains, Phase IV (KMG-IV): sequencing the most valuable type-strain genomes for metagenomic binning, comparative biology and taxonomic classification.</title>
        <authorList>
            <person name="Goeker M."/>
        </authorList>
    </citation>
    <scope>NUCLEOTIDE SEQUENCE [LARGE SCALE GENOMIC DNA]</scope>
    <source>
        <strain evidence="2 3">DSM 44197</strain>
    </source>
</reference>
<evidence type="ECO:0000256" key="1">
    <source>
        <dbReference type="SAM" id="MobiDB-lite"/>
    </source>
</evidence>
<comment type="caution">
    <text evidence="2">The sequence shown here is derived from an EMBL/GenBank/DDBJ whole genome shotgun (WGS) entry which is preliminary data.</text>
</comment>
<proteinExistence type="predicted"/>
<feature type="region of interest" description="Disordered" evidence="1">
    <location>
        <begin position="21"/>
        <end position="51"/>
    </location>
</feature>
<dbReference type="Proteomes" id="UP000572680">
    <property type="component" value="Unassembled WGS sequence"/>
</dbReference>
<evidence type="ECO:0000313" key="3">
    <source>
        <dbReference type="Proteomes" id="UP000572680"/>
    </source>
</evidence>
<protein>
    <recommendedName>
        <fullName evidence="4">Lipoprotein</fullName>
    </recommendedName>
</protein>
<dbReference type="PROSITE" id="PS51257">
    <property type="entry name" value="PROKAR_LIPOPROTEIN"/>
    <property type="match status" value="1"/>
</dbReference>
<organism evidence="2 3">
    <name type="scientific">Actinomadura namibiensis</name>
    <dbReference type="NCBI Taxonomy" id="182080"/>
    <lineage>
        <taxon>Bacteria</taxon>
        <taxon>Bacillati</taxon>
        <taxon>Actinomycetota</taxon>
        <taxon>Actinomycetes</taxon>
        <taxon>Streptosporangiales</taxon>
        <taxon>Thermomonosporaceae</taxon>
        <taxon>Actinomadura</taxon>
    </lineage>
</organism>
<keyword evidence="3" id="KW-1185">Reference proteome</keyword>
<evidence type="ECO:0008006" key="4">
    <source>
        <dbReference type="Google" id="ProtNLM"/>
    </source>
</evidence>
<name>A0A7W3QIK2_ACTNM</name>
<dbReference type="Gene3D" id="2.50.20.20">
    <property type="match status" value="1"/>
</dbReference>
<evidence type="ECO:0000313" key="2">
    <source>
        <dbReference type="EMBL" id="MBA8948539.1"/>
    </source>
</evidence>
<dbReference type="SUPFAM" id="SSF89392">
    <property type="entry name" value="Prokaryotic lipoproteins and lipoprotein localization factors"/>
    <property type="match status" value="1"/>
</dbReference>
<sequence>MRRVTAVLGALFLTAGVAGCTGEEKPQQQGGPAAKAERTAVAPQRPAPTPAARLGAVSLPAQPGPLVDLVARQVKAAGTVRAQLTTNGGQGSDGVQEQTVVQLRTNASPPEAQLMIVDKDPDEPSTTEAVVSGGVIYTRVDGQEQRPGKPWVRLSRQDASNPELGPFAKLLTSLVDQVERTLGELSADTGLTVVRHGTFKGEPTSETVDGTPTRRYQGTTKTADLKGGDKGVEALTGLGLKEIGWTLWVDDKGLPRKFEAGLATPQGMNVRQSVTYRQWGDPVSITVPPADKVHLIGS</sequence>
<dbReference type="RefSeq" id="WP_182841159.1">
    <property type="nucleotide sequence ID" value="NZ_BAAALP010000030.1"/>
</dbReference>
<dbReference type="AlphaFoldDB" id="A0A7W3QIK2"/>